<dbReference type="Proteomes" id="UP001223978">
    <property type="component" value="Unassembled WGS sequence"/>
</dbReference>
<feature type="chain" id="PRO_5045801256" description="Sortase" evidence="3">
    <location>
        <begin position="25"/>
        <end position="189"/>
    </location>
</feature>
<keyword evidence="2" id="KW-0472">Membrane</keyword>
<keyword evidence="3" id="KW-0732">Signal</keyword>
<accession>A0ABT6S8G0</accession>
<keyword evidence="5" id="KW-1185">Reference proteome</keyword>
<evidence type="ECO:0000256" key="2">
    <source>
        <dbReference type="SAM" id="Phobius"/>
    </source>
</evidence>
<keyword evidence="2" id="KW-0812">Transmembrane</keyword>
<name>A0ABT6S8G0_9ACTN</name>
<feature type="transmembrane region" description="Helical" evidence="2">
    <location>
        <begin position="163"/>
        <end position="182"/>
    </location>
</feature>
<evidence type="ECO:0000256" key="3">
    <source>
        <dbReference type="SAM" id="SignalP"/>
    </source>
</evidence>
<protein>
    <recommendedName>
        <fullName evidence="6">Sortase</fullName>
    </recommendedName>
</protein>
<gene>
    <name evidence="4" type="ORF">QIS96_11235</name>
</gene>
<evidence type="ECO:0000313" key="4">
    <source>
        <dbReference type="EMBL" id="MDI3404388.1"/>
    </source>
</evidence>
<dbReference type="RefSeq" id="WP_282542329.1">
    <property type="nucleotide sequence ID" value="NZ_JASCIQ010000009.1"/>
</dbReference>
<comment type="caution">
    <text evidence="4">The sequence shown here is derived from an EMBL/GenBank/DDBJ whole genome shotgun (WGS) entry which is preliminary data.</text>
</comment>
<reference evidence="4 5" key="1">
    <citation type="submission" date="2023-05" db="EMBL/GenBank/DDBJ databases">
        <title>Draft genome sequence of Streptomyces sp. B-S-A6 isolated from a cave soil in Thailand.</title>
        <authorList>
            <person name="Chamroensaksri N."/>
            <person name="Muangham S."/>
        </authorList>
    </citation>
    <scope>NUCLEOTIDE SEQUENCE [LARGE SCALE GENOMIC DNA]</scope>
    <source>
        <strain evidence="4 5">B-S-A6</strain>
    </source>
</reference>
<evidence type="ECO:0008006" key="6">
    <source>
        <dbReference type="Google" id="ProtNLM"/>
    </source>
</evidence>
<dbReference type="EMBL" id="JASCIQ010000009">
    <property type="protein sequence ID" value="MDI3404388.1"/>
    <property type="molecule type" value="Genomic_DNA"/>
</dbReference>
<feature type="compositionally biased region" description="Basic and acidic residues" evidence="1">
    <location>
        <begin position="107"/>
        <end position="129"/>
    </location>
</feature>
<proteinExistence type="predicted"/>
<sequence>MRRIVPTLCATTLLTLAPASPASAGDTGVTVDPASAVPGMEVRLTVTGCAGQTGAAKSEAFVADGSLALRDGRRSPLVGEAMIRSTVTPGTYDISVTCDGQEGKAKGSFKVVREKPAEKPGEKPAEKGKTASASPTAPSRAGGGGTASMAAEADDEGPGLRHAVIGGVLVTAAALAVTGRILRRRRRPE</sequence>
<feature type="region of interest" description="Disordered" evidence="1">
    <location>
        <begin position="107"/>
        <end position="159"/>
    </location>
</feature>
<feature type="signal peptide" evidence="3">
    <location>
        <begin position="1"/>
        <end position="24"/>
    </location>
</feature>
<organism evidence="4 5">
    <name type="scientific">Streptomyces cavernicola</name>
    <dbReference type="NCBI Taxonomy" id="3043613"/>
    <lineage>
        <taxon>Bacteria</taxon>
        <taxon>Bacillati</taxon>
        <taxon>Actinomycetota</taxon>
        <taxon>Actinomycetes</taxon>
        <taxon>Kitasatosporales</taxon>
        <taxon>Streptomycetaceae</taxon>
        <taxon>Streptomyces</taxon>
    </lineage>
</organism>
<evidence type="ECO:0000256" key="1">
    <source>
        <dbReference type="SAM" id="MobiDB-lite"/>
    </source>
</evidence>
<keyword evidence="2" id="KW-1133">Transmembrane helix</keyword>
<feature type="compositionally biased region" description="Low complexity" evidence="1">
    <location>
        <begin position="130"/>
        <end position="140"/>
    </location>
</feature>
<evidence type="ECO:0000313" key="5">
    <source>
        <dbReference type="Proteomes" id="UP001223978"/>
    </source>
</evidence>